<dbReference type="PANTHER" id="PTHR45566:SF1">
    <property type="entry name" value="HTH-TYPE TRANSCRIPTIONAL REGULATOR YHJB-RELATED"/>
    <property type="match status" value="1"/>
</dbReference>
<dbReference type="InterPro" id="IPR011006">
    <property type="entry name" value="CheY-like_superfamily"/>
</dbReference>
<dbReference type="SMART" id="SM00448">
    <property type="entry name" value="REC"/>
    <property type="match status" value="1"/>
</dbReference>
<dbReference type="Gene3D" id="3.40.50.2300">
    <property type="match status" value="1"/>
</dbReference>
<dbReference type="GO" id="GO:0000160">
    <property type="term" value="P:phosphorelay signal transduction system"/>
    <property type="evidence" value="ECO:0007669"/>
    <property type="project" value="InterPro"/>
</dbReference>
<dbReference type="Pfam" id="PF00072">
    <property type="entry name" value="Response_reg"/>
    <property type="match status" value="1"/>
</dbReference>
<protein>
    <submittedName>
        <fullName evidence="1">Uncharacterized protein</fullName>
    </submittedName>
</protein>
<dbReference type="EMBL" id="CP013690">
    <property type="protein sequence ID" value="ALU27763.1"/>
    <property type="molecule type" value="Genomic_DNA"/>
</dbReference>
<evidence type="ECO:0000313" key="1">
    <source>
        <dbReference type="EMBL" id="ALU27763.1"/>
    </source>
</evidence>
<dbReference type="Proteomes" id="UP000069030">
    <property type="component" value="Chromosome"/>
</dbReference>
<dbReference type="GeneID" id="66976547"/>
<dbReference type="PROSITE" id="PS50110">
    <property type="entry name" value="RESPONSE_REGULATORY"/>
    <property type="match status" value="1"/>
</dbReference>
<name>A0A0U3FK69_9FLAO</name>
<dbReference type="SUPFAM" id="SSF52172">
    <property type="entry name" value="CheY-like"/>
    <property type="match status" value="1"/>
</dbReference>
<sequence>MKLSYKFLIIDDHPMIINGYKAIIQSKYEAPVFYEATNIEDAITLVDSIEKVDFLLLDYNIGKPYNDIENGIDLAKFLAEKYDGIKILVITAHEEITIVYNIHKKVRPHALLIKSDVNTDELILAIENTIKGDIYRSNKAQQALISMNQRAVLLQEDNIQILMLLDKGYKVQEIPALIHKSLSSVQRNIGLLKEVFNVTENSGLLREAKKQGFI</sequence>
<proteinExistence type="predicted"/>
<dbReference type="RefSeq" id="WP_006258401.1">
    <property type="nucleotide sequence ID" value="NZ_BCMQ01000015.1"/>
</dbReference>
<dbReference type="KEGG" id="mod:AS202_17125"/>
<dbReference type="InterPro" id="IPR001789">
    <property type="entry name" value="Sig_transdc_resp-reg_receiver"/>
</dbReference>
<accession>A0A0U3FK69</accession>
<dbReference type="eggNOG" id="COG2197">
    <property type="taxonomic scope" value="Bacteria"/>
</dbReference>
<dbReference type="PANTHER" id="PTHR45566">
    <property type="entry name" value="HTH-TYPE TRANSCRIPTIONAL REGULATOR YHJB-RELATED"/>
    <property type="match status" value="1"/>
</dbReference>
<dbReference type="InterPro" id="IPR051015">
    <property type="entry name" value="EvgA-like"/>
</dbReference>
<dbReference type="AlphaFoldDB" id="A0A0U3FK69"/>
<evidence type="ECO:0000313" key="2">
    <source>
        <dbReference type="Proteomes" id="UP000069030"/>
    </source>
</evidence>
<gene>
    <name evidence="1" type="ORF">AS202_17125</name>
</gene>
<organism evidence="1 2">
    <name type="scientific">Myroides odoratimimus</name>
    <dbReference type="NCBI Taxonomy" id="76832"/>
    <lineage>
        <taxon>Bacteria</taxon>
        <taxon>Pseudomonadati</taxon>
        <taxon>Bacteroidota</taxon>
        <taxon>Flavobacteriia</taxon>
        <taxon>Flavobacteriales</taxon>
        <taxon>Flavobacteriaceae</taxon>
        <taxon>Myroides</taxon>
    </lineage>
</organism>
<reference evidence="1 2" key="1">
    <citation type="journal article" date="2016" name="J. Zhejiang Univ. Sci. B">
        <title>Antibiotic resistance mechanisms of Myroides sp.</title>
        <authorList>
            <person name="Hu S."/>
            <person name="Yuan S."/>
            <person name="Qu H."/>
            <person name="Jiang T."/>
            <person name="Zhou Y."/>
            <person name="Wang M."/>
            <person name="Ming D."/>
        </authorList>
    </citation>
    <scope>NUCLEOTIDE SEQUENCE [LARGE SCALE GENOMIC DNA]</scope>
    <source>
        <strain evidence="1 2">PR63039</strain>
    </source>
</reference>